<evidence type="ECO:0000256" key="1">
    <source>
        <dbReference type="ARBA" id="ARBA00005781"/>
    </source>
</evidence>
<dbReference type="InterPro" id="IPR008991">
    <property type="entry name" value="Translation_prot_SH3-like_sf"/>
</dbReference>
<feature type="compositionally biased region" description="Low complexity" evidence="4">
    <location>
        <begin position="25"/>
        <end position="44"/>
    </location>
</feature>
<keyword evidence="6" id="KW-1185">Reference proteome</keyword>
<dbReference type="Pfam" id="PF01245">
    <property type="entry name" value="Ribosomal_L19"/>
    <property type="match status" value="1"/>
</dbReference>
<comment type="similarity">
    <text evidence="1">Belongs to the bacterial ribosomal protein bL19 family.</text>
</comment>
<evidence type="ECO:0000313" key="6">
    <source>
        <dbReference type="Proteomes" id="UP001358614"/>
    </source>
</evidence>
<dbReference type="KEGG" id="ker:91102657"/>
<dbReference type="Gene3D" id="2.30.30.790">
    <property type="match status" value="1"/>
</dbReference>
<gene>
    <name evidence="5" type="ORF">V865_003855</name>
</gene>
<name>A0AAX4KH89_9TREE</name>
<organism evidence="5 6">
    <name type="scientific">Kwoniella europaea PYCC6329</name>
    <dbReference type="NCBI Taxonomy" id="1423913"/>
    <lineage>
        <taxon>Eukaryota</taxon>
        <taxon>Fungi</taxon>
        <taxon>Dikarya</taxon>
        <taxon>Basidiomycota</taxon>
        <taxon>Agaricomycotina</taxon>
        <taxon>Tremellomycetes</taxon>
        <taxon>Tremellales</taxon>
        <taxon>Cryptococcaceae</taxon>
        <taxon>Kwoniella</taxon>
    </lineage>
</organism>
<dbReference type="EMBL" id="CP144089">
    <property type="protein sequence ID" value="WWD05772.1"/>
    <property type="molecule type" value="Genomic_DNA"/>
</dbReference>
<dbReference type="InterPro" id="IPR038657">
    <property type="entry name" value="Ribosomal_bL19_sf"/>
</dbReference>
<dbReference type="GO" id="GO:0003735">
    <property type="term" value="F:structural constituent of ribosome"/>
    <property type="evidence" value="ECO:0007669"/>
    <property type="project" value="InterPro"/>
</dbReference>
<dbReference type="GO" id="GO:0005762">
    <property type="term" value="C:mitochondrial large ribosomal subunit"/>
    <property type="evidence" value="ECO:0007669"/>
    <property type="project" value="TreeGrafter"/>
</dbReference>
<proteinExistence type="inferred from homology"/>
<dbReference type="Proteomes" id="UP001358614">
    <property type="component" value="Chromosome 1"/>
</dbReference>
<dbReference type="GeneID" id="91102657"/>
<dbReference type="AlphaFoldDB" id="A0AAX4KH89"/>
<evidence type="ECO:0000256" key="4">
    <source>
        <dbReference type="SAM" id="MobiDB-lite"/>
    </source>
</evidence>
<dbReference type="PANTHER" id="PTHR15680:SF9">
    <property type="entry name" value="LARGE RIBOSOMAL SUBUNIT PROTEIN BL19M"/>
    <property type="match status" value="1"/>
</dbReference>
<evidence type="ECO:0000313" key="5">
    <source>
        <dbReference type="EMBL" id="WWD05772.1"/>
    </source>
</evidence>
<evidence type="ECO:0000256" key="2">
    <source>
        <dbReference type="ARBA" id="ARBA00022980"/>
    </source>
</evidence>
<dbReference type="RefSeq" id="XP_066083739.1">
    <property type="nucleotide sequence ID" value="XM_066227642.1"/>
</dbReference>
<dbReference type="PRINTS" id="PR00061">
    <property type="entry name" value="RIBOSOMALL19"/>
</dbReference>
<sequence>MSPSSASRLFAQAANGLRQSTNQIASSSKRFASTSSASEPTSSSYPFNPTALLFPSTVPPTSIPQSLLTPRKGWSIINHLNASAPKSQYHNLFSRRHPDRLKTGSVITVLQYTDATKKTVSPFSGVLMGIKKRGGVDTSFKLRNIVNKIGVEMSFKLNSPLIKEIKVVREAQGRSGQIKDLRRSKVNYLRERQGLMAGIASALKASKK</sequence>
<keyword evidence="2 5" id="KW-0689">Ribosomal protein</keyword>
<dbReference type="PANTHER" id="PTHR15680">
    <property type="entry name" value="RIBOSOMAL PROTEIN L19"/>
    <property type="match status" value="1"/>
</dbReference>
<feature type="region of interest" description="Disordered" evidence="4">
    <location>
        <begin position="18"/>
        <end position="44"/>
    </location>
</feature>
<dbReference type="GO" id="GO:0006412">
    <property type="term" value="P:translation"/>
    <property type="evidence" value="ECO:0007669"/>
    <property type="project" value="InterPro"/>
</dbReference>
<dbReference type="SUPFAM" id="SSF50104">
    <property type="entry name" value="Translation proteins SH3-like domain"/>
    <property type="match status" value="1"/>
</dbReference>
<evidence type="ECO:0000256" key="3">
    <source>
        <dbReference type="ARBA" id="ARBA00023274"/>
    </source>
</evidence>
<dbReference type="InterPro" id="IPR001857">
    <property type="entry name" value="Ribosomal_bL19"/>
</dbReference>
<accession>A0AAX4KH89</accession>
<protein>
    <submittedName>
        <fullName evidence="5">Ribosomal protein L19</fullName>
    </submittedName>
</protein>
<keyword evidence="3" id="KW-0687">Ribonucleoprotein</keyword>
<reference evidence="5 6" key="1">
    <citation type="submission" date="2024-01" db="EMBL/GenBank/DDBJ databases">
        <title>Comparative genomics of Cryptococcus and Kwoniella reveals pathogenesis evolution and contrasting modes of karyotype evolution via chromosome fusion or intercentromeric recombination.</title>
        <authorList>
            <person name="Coelho M.A."/>
            <person name="David-Palma M."/>
            <person name="Shea T."/>
            <person name="Bowers K."/>
            <person name="McGinley-Smith S."/>
            <person name="Mohammad A.W."/>
            <person name="Gnirke A."/>
            <person name="Yurkov A.M."/>
            <person name="Nowrousian M."/>
            <person name="Sun S."/>
            <person name="Cuomo C.A."/>
            <person name="Heitman J."/>
        </authorList>
    </citation>
    <scope>NUCLEOTIDE SEQUENCE [LARGE SCALE GENOMIC DNA]</scope>
    <source>
        <strain evidence="5 6">PYCC6329</strain>
    </source>
</reference>